<evidence type="ECO:0000256" key="1">
    <source>
        <dbReference type="ARBA" id="ARBA00023098"/>
    </source>
</evidence>
<dbReference type="RefSeq" id="WP_244457168.1">
    <property type="nucleotide sequence ID" value="NZ_AP025637.1"/>
</dbReference>
<dbReference type="PROSITE" id="PS51257">
    <property type="entry name" value="PROKAR_LIPOPROTEIN"/>
    <property type="match status" value="1"/>
</dbReference>
<evidence type="ECO:0000259" key="3">
    <source>
        <dbReference type="PROSITE" id="PS51635"/>
    </source>
</evidence>
<accession>A0ABM7YAG8</accession>
<name>A0ABM7YAG8_9PROT</name>
<feature type="active site" description="Proton acceptor" evidence="2">
    <location>
        <position position="267"/>
    </location>
</feature>
<feature type="short sequence motif" description="GXSXG" evidence="2">
    <location>
        <begin position="120"/>
        <end position="124"/>
    </location>
</feature>
<dbReference type="Gene3D" id="3.40.1090.10">
    <property type="entry name" value="Cytosolic phospholipase A2 catalytic domain"/>
    <property type="match status" value="1"/>
</dbReference>
<dbReference type="InterPro" id="IPR002641">
    <property type="entry name" value="PNPLA_dom"/>
</dbReference>
<keyword evidence="2" id="KW-0442">Lipid degradation</keyword>
<feature type="active site" description="Nucleophile" evidence="2">
    <location>
        <position position="122"/>
    </location>
</feature>
<dbReference type="Pfam" id="PF01734">
    <property type="entry name" value="Patatin"/>
    <property type="match status" value="1"/>
</dbReference>
<dbReference type="InterPro" id="IPR016035">
    <property type="entry name" value="Acyl_Trfase/lysoPLipase"/>
</dbReference>
<gene>
    <name evidence="4" type="ORF">Rmf_50030</name>
</gene>
<keyword evidence="5" id="KW-1185">Reference proteome</keyword>
<evidence type="ECO:0000313" key="5">
    <source>
        <dbReference type="Proteomes" id="UP000831327"/>
    </source>
</evidence>
<reference evidence="4 5" key="1">
    <citation type="journal article" date="2016" name="Microbes Environ.">
        <title>Phylogenetically diverse aerobic anoxygenic phototrophic bacteria isolated from epilithic biofilms in Tama river, Japan.</title>
        <authorList>
            <person name="Hirose S."/>
            <person name="Matsuura K."/>
            <person name="Haruta S."/>
        </authorList>
    </citation>
    <scope>NUCLEOTIDE SEQUENCE [LARGE SCALE GENOMIC DNA]</scope>
    <source>
        <strain evidence="4 5">S08</strain>
    </source>
</reference>
<dbReference type="Proteomes" id="UP000831327">
    <property type="component" value="Chromosome"/>
</dbReference>
<feature type="short sequence motif" description="DGA/G" evidence="2">
    <location>
        <begin position="267"/>
        <end position="269"/>
    </location>
</feature>
<dbReference type="SUPFAM" id="SSF52151">
    <property type="entry name" value="FabD/lysophospholipase-like"/>
    <property type="match status" value="1"/>
</dbReference>
<organism evidence="4 5">
    <name type="scientific">Roseomonas fluvialis</name>
    <dbReference type="NCBI Taxonomy" id="1750527"/>
    <lineage>
        <taxon>Bacteria</taxon>
        <taxon>Pseudomonadati</taxon>
        <taxon>Pseudomonadota</taxon>
        <taxon>Alphaproteobacteria</taxon>
        <taxon>Acetobacterales</taxon>
        <taxon>Roseomonadaceae</taxon>
        <taxon>Roseomonas</taxon>
    </lineage>
</organism>
<evidence type="ECO:0000256" key="2">
    <source>
        <dbReference type="PROSITE-ProRule" id="PRU01161"/>
    </source>
</evidence>
<proteinExistence type="predicted"/>
<evidence type="ECO:0000313" key="4">
    <source>
        <dbReference type="EMBL" id="BDG75074.1"/>
    </source>
</evidence>
<keyword evidence="2" id="KW-0378">Hydrolase</keyword>
<sequence length="405" mass="43825">MSLPAMRRLWLLSLLVLGLAGCGNIARLDPPPLAATETLPILGLSNARFWLDGDPAPLVREWRLAQDRQVAALPRAARGRLPPANMLALSGGGDNGAFGAGLMVGWTASGRRPSFDLVTGVSAGALIAPFAFLGPDYDAPLREVFTDVAPGDVLIFGNRIRAVLFGEALADTSPLYRLIERHVNEAMMAAIAREYGRGRLLLIGTTNLDLGRPVFWNIGAIAASGRPEALDLMRRILLASASIPGAFPPVLFDVEAGGRRYQEMHVDGGAALQLFLYPPGIDLRAQDGPRARERTAWVVRNGRLDTEWSTTNRSILSITGRAASTLLHFSAVNDIVRVYLTAQRDGVRFRLAYIGPNFTATREQPFETAYMRALFAYGEAQGRSGNGWIESLRPLGSIDLSASRP</sequence>
<feature type="domain" description="PNPLA" evidence="3">
    <location>
        <begin position="87"/>
        <end position="280"/>
    </location>
</feature>
<dbReference type="EMBL" id="AP025637">
    <property type="protein sequence ID" value="BDG75074.1"/>
    <property type="molecule type" value="Genomic_DNA"/>
</dbReference>
<dbReference type="PROSITE" id="PS51635">
    <property type="entry name" value="PNPLA"/>
    <property type="match status" value="1"/>
</dbReference>
<keyword evidence="1 2" id="KW-0443">Lipid metabolism</keyword>
<protein>
    <submittedName>
        <fullName evidence="4">Lipoprotein</fullName>
    </submittedName>
</protein>
<feature type="short sequence motif" description="GXGXXG" evidence="2">
    <location>
        <begin position="91"/>
        <end position="96"/>
    </location>
</feature>
<keyword evidence="4" id="KW-0449">Lipoprotein</keyword>